<keyword evidence="1" id="KW-0732">Signal</keyword>
<organism evidence="2 3">
    <name type="scientific">Mycoplasma haemofelis (strain Langford 1)</name>
    <name type="common">Haemobartonella felis</name>
    <dbReference type="NCBI Taxonomy" id="941640"/>
    <lineage>
        <taxon>Bacteria</taxon>
        <taxon>Bacillati</taxon>
        <taxon>Mycoplasmatota</taxon>
        <taxon>Mollicutes</taxon>
        <taxon>Mycoplasmataceae</taxon>
        <taxon>Mycoplasma</taxon>
    </lineage>
</organism>
<evidence type="ECO:0000256" key="1">
    <source>
        <dbReference type="SAM" id="SignalP"/>
    </source>
</evidence>
<dbReference type="AlphaFoldDB" id="E8ZIJ6"/>
<evidence type="ECO:0000313" key="3">
    <source>
        <dbReference type="Proteomes" id="UP000008637"/>
    </source>
</evidence>
<gene>
    <name evidence="2" type="ordered locus">HF1_09590</name>
</gene>
<dbReference type="HOGENOM" id="CLU_083871_0_0_14"/>
<sequence>MKGITTKALAGLGVAGATGTAAAASWHLSRPKDVKSKLVSEGLTLVGDSSRAWRAVFLTHKGDSEFMSFAGVLANDGDKEAGSKIMSSCEKALNVMVGDGDYEGSLSKARSYCTVPQFKTVEAKILFLDKEPSSVDRDWKDSFVLNKGDSSFIEKVKGANEKGTSLEASTAVDTAKDMVKKFCEALKVKAPESQDISDYERYCLQTPTNVEAFFEKQGYHLVKEGSWGSKFDSIKSTDSALFDAIKKGTNLSATSDGTQGGPKLKEWCDLEKVKEINAISDLQKTKSRCFN</sequence>
<keyword evidence="3" id="KW-1185">Reference proteome</keyword>
<feature type="signal peptide" evidence="1">
    <location>
        <begin position="1"/>
        <end position="23"/>
    </location>
</feature>
<name>E8ZIJ6_MYCHL</name>
<dbReference type="KEGG" id="mha:HF1_09590"/>
<evidence type="ECO:0008006" key="4">
    <source>
        <dbReference type="Google" id="ProtNLM"/>
    </source>
</evidence>
<dbReference type="OrthoDB" id="9819945at2"/>
<evidence type="ECO:0000313" key="2">
    <source>
        <dbReference type="EMBL" id="CBY92967.1"/>
    </source>
</evidence>
<reference evidence="2 3" key="1">
    <citation type="journal article" date="2011" name="J. Bacteriol.">
        <title>Complete genome sequence of Mycoplasma haemofelis, a hemotropic mycoplasma.</title>
        <authorList>
            <person name="Barker E.N."/>
            <person name="Helps C.R."/>
            <person name="Peters I.R."/>
            <person name="Darby A.C."/>
            <person name="Radford A.D."/>
            <person name="Tasker S."/>
        </authorList>
    </citation>
    <scope>NUCLEOTIDE SEQUENCE [LARGE SCALE GENOMIC DNA]</scope>
    <source>
        <strain evidence="2 3">Langford 1</strain>
    </source>
</reference>
<dbReference type="EMBL" id="FR773153">
    <property type="protein sequence ID" value="CBY92967.1"/>
    <property type="molecule type" value="Genomic_DNA"/>
</dbReference>
<dbReference type="Proteomes" id="UP000008637">
    <property type="component" value="Chromosome"/>
</dbReference>
<protein>
    <recommendedName>
        <fullName evidence="4">Lipoprotein</fullName>
    </recommendedName>
</protein>
<feature type="chain" id="PRO_5003235937" description="Lipoprotein" evidence="1">
    <location>
        <begin position="24"/>
        <end position="291"/>
    </location>
</feature>
<proteinExistence type="predicted"/>
<accession>E8ZIJ6</accession>